<sequence length="84" mass="10071">MNHNVVQKREKHNRKCERFSRKSPKYLTNYELFFGNLDLKSGKSRESSLSYTLKNKLYVILRRVCGLCYLLTDINHSYCELKYS</sequence>
<proteinExistence type="predicted"/>
<dbReference type="Proteomes" id="UP000183832">
    <property type="component" value="Unassembled WGS sequence"/>
</dbReference>
<name>A0A1J1HUG2_9DIPT</name>
<reference evidence="1 2" key="1">
    <citation type="submission" date="2015-04" db="EMBL/GenBank/DDBJ databases">
        <authorList>
            <person name="Syromyatnikov M.Y."/>
            <person name="Popov V.N."/>
        </authorList>
    </citation>
    <scope>NUCLEOTIDE SEQUENCE [LARGE SCALE GENOMIC DNA]</scope>
</reference>
<organism evidence="1 2">
    <name type="scientific">Clunio marinus</name>
    <dbReference type="NCBI Taxonomy" id="568069"/>
    <lineage>
        <taxon>Eukaryota</taxon>
        <taxon>Metazoa</taxon>
        <taxon>Ecdysozoa</taxon>
        <taxon>Arthropoda</taxon>
        <taxon>Hexapoda</taxon>
        <taxon>Insecta</taxon>
        <taxon>Pterygota</taxon>
        <taxon>Neoptera</taxon>
        <taxon>Endopterygota</taxon>
        <taxon>Diptera</taxon>
        <taxon>Nematocera</taxon>
        <taxon>Chironomoidea</taxon>
        <taxon>Chironomidae</taxon>
        <taxon>Clunio</taxon>
    </lineage>
</organism>
<gene>
    <name evidence="1" type="ORF">CLUMA_CG003574</name>
</gene>
<dbReference type="EMBL" id="CVRI01000014">
    <property type="protein sequence ID" value="CRK89793.1"/>
    <property type="molecule type" value="Genomic_DNA"/>
</dbReference>
<keyword evidence="2" id="KW-1185">Reference proteome</keyword>
<evidence type="ECO:0000313" key="1">
    <source>
        <dbReference type="EMBL" id="CRK89793.1"/>
    </source>
</evidence>
<evidence type="ECO:0000313" key="2">
    <source>
        <dbReference type="Proteomes" id="UP000183832"/>
    </source>
</evidence>
<accession>A0A1J1HUG2</accession>
<dbReference type="AlphaFoldDB" id="A0A1J1HUG2"/>
<protein>
    <submittedName>
        <fullName evidence="1">CLUMA_CG003574, isoform A</fullName>
    </submittedName>
</protein>